<evidence type="ECO:0000313" key="1">
    <source>
        <dbReference type="EMBL" id="KAK5049264.1"/>
    </source>
</evidence>
<name>A0ABR0IVA4_9EURO</name>
<protein>
    <submittedName>
        <fullName evidence="1">Uncharacterized protein</fullName>
    </submittedName>
</protein>
<gene>
    <name evidence="1" type="ORF">LTR69_011049</name>
</gene>
<proteinExistence type="predicted"/>
<evidence type="ECO:0000313" key="2">
    <source>
        <dbReference type="Proteomes" id="UP001345691"/>
    </source>
</evidence>
<sequence>MTKDSTITIVVKRIVVLLYRLRNISIHVHFFSLQSLAEVYIINMSSPPTITAPSKDDWRSIQLHSTSLPEHVNPYLAGLQEAHLNVRIGAKEICGAKSTQTGTMALVATGQPATFQLTPAYRTLLDTVPQFELDAAVEEGEKNVEENTE</sequence>
<dbReference type="EMBL" id="JAVRRF010000045">
    <property type="protein sequence ID" value="KAK5049264.1"/>
    <property type="molecule type" value="Genomic_DNA"/>
</dbReference>
<keyword evidence="2" id="KW-1185">Reference proteome</keyword>
<organism evidence="1 2">
    <name type="scientific">Exophiala sideris</name>
    <dbReference type="NCBI Taxonomy" id="1016849"/>
    <lineage>
        <taxon>Eukaryota</taxon>
        <taxon>Fungi</taxon>
        <taxon>Dikarya</taxon>
        <taxon>Ascomycota</taxon>
        <taxon>Pezizomycotina</taxon>
        <taxon>Eurotiomycetes</taxon>
        <taxon>Chaetothyriomycetidae</taxon>
        <taxon>Chaetothyriales</taxon>
        <taxon>Herpotrichiellaceae</taxon>
        <taxon>Exophiala</taxon>
    </lineage>
</organism>
<dbReference type="Proteomes" id="UP001345691">
    <property type="component" value="Unassembled WGS sequence"/>
</dbReference>
<comment type="caution">
    <text evidence="1">The sequence shown here is derived from an EMBL/GenBank/DDBJ whole genome shotgun (WGS) entry which is preliminary data.</text>
</comment>
<accession>A0ABR0IVA4</accession>
<reference evidence="1 2" key="1">
    <citation type="submission" date="2023-08" db="EMBL/GenBank/DDBJ databases">
        <title>Black Yeasts Isolated from many extreme environments.</title>
        <authorList>
            <person name="Coleine C."/>
            <person name="Stajich J.E."/>
            <person name="Selbmann L."/>
        </authorList>
    </citation>
    <scope>NUCLEOTIDE SEQUENCE [LARGE SCALE GENOMIC DNA]</scope>
    <source>
        <strain evidence="1 2">CCFEE 6328</strain>
    </source>
</reference>